<reference evidence="5 6" key="1">
    <citation type="journal article" date="2011" name="Science">
        <title>Drosophila microbiome modulates host developmental and metabolic homeostasis via insulin signaling.</title>
        <authorList>
            <person name="Shin S.C."/>
            <person name="Kim S.H."/>
            <person name="You H."/>
            <person name="Kim B."/>
            <person name="Kim A.C."/>
            <person name="Lee K.A."/>
            <person name="Yoon J.H."/>
            <person name="Ryu J.H."/>
            <person name="Lee W.J."/>
        </authorList>
    </citation>
    <scope>NUCLEOTIDE SEQUENCE [LARGE SCALE GENOMIC DNA]</scope>
    <source>
        <strain evidence="5 6">DM001</strain>
    </source>
</reference>
<gene>
    <name evidence="5" type="ORF">APO_0579</name>
</gene>
<dbReference type="PANTHER" id="PTHR43685:SF5">
    <property type="entry name" value="GLYCOSYLTRANSFERASE EPSE-RELATED"/>
    <property type="match status" value="1"/>
</dbReference>
<dbReference type="CDD" id="cd04196">
    <property type="entry name" value="GT_2_like_d"/>
    <property type="match status" value="1"/>
</dbReference>
<dbReference type="InterPro" id="IPR029044">
    <property type="entry name" value="Nucleotide-diphossugar_trans"/>
</dbReference>
<evidence type="ECO:0000256" key="3">
    <source>
        <dbReference type="ARBA" id="ARBA00022679"/>
    </source>
</evidence>
<dbReference type="Pfam" id="PF00535">
    <property type="entry name" value="Glycos_transf_2"/>
    <property type="match status" value="1"/>
</dbReference>
<keyword evidence="3 5" id="KW-0808">Transferase</keyword>
<dbReference type="EMBL" id="AEUP01000014">
    <property type="protein sequence ID" value="EGE48485.1"/>
    <property type="molecule type" value="Genomic_DNA"/>
</dbReference>
<dbReference type="InterPro" id="IPR001173">
    <property type="entry name" value="Glyco_trans_2-like"/>
</dbReference>
<dbReference type="Gene3D" id="3.90.550.10">
    <property type="entry name" value="Spore Coat Polysaccharide Biosynthesis Protein SpsA, Chain A"/>
    <property type="match status" value="1"/>
</dbReference>
<organism evidence="5 6">
    <name type="scientific">Acetobacter pomorum DM001</name>
    <dbReference type="NCBI Taxonomy" id="945681"/>
    <lineage>
        <taxon>Bacteria</taxon>
        <taxon>Pseudomonadati</taxon>
        <taxon>Pseudomonadota</taxon>
        <taxon>Alphaproteobacteria</taxon>
        <taxon>Acetobacterales</taxon>
        <taxon>Acetobacteraceae</taxon>
        <taxon>Acetobacter</taxon>
    </lineage>
</organism>
<evidence type="ECO:0000256" key="1">
    <source>
        <dbReference type="ARBA" id="ARBA00006739"/>
    </source>
</evidence>
<dbReference type="GO" id="GO:0016757">
    <property type="term" value="F:glycosyltransferase activity"/>
    <property type="evidence" value="ECO:0007669"/>
    <property type="project" value="UniProtKB-KW"/>
</dbReference>
<feature type="domain" description="Glycosyltransferase 2-like" evidence="4">
    <location>
        <begin position="27"/>
        <end position="145"/>
    </location>
</feature>
<evidence type="ECO:0000313" key="5">
    <source>
        <dbReference type="EMBL" id="EGE48485.1"/>
    </source>
</evidence>
<dbReference type="AlphaFoldDB" id="F1YRP5"/>
<proteinExistence type="inferred from homology"/>
<keyword evidence="2" id="KW-0328">Glycosyltransferase</keyword>
<dbReference type="PANTHER" id="PTHR43685">
    <property type="entry name" value="GLYCOSYLTRANSFERASE"/>
    <property type="match status" value="1"/>
</dbReference>
<evidence type="ECO:0000256" key="2">
    <source>
        <dbReference type="ARBA" id="ARBA00022676"/>
    </source>
</evidence>
<evidence type="ECO:0000313" key="6">
    <source>
        <dbReference type="Proteomes" id="UP000018454"/>
    </source>
</evidence>
<sequence length="328" mass="37046">MNSQVQTPNVQHGMDLPQSQETVPVAVLLSVYNGAAFLNDLLTSLKQQTHTNWVLLWRDDGSTDASIACMHQFTIDVGHQRCRQITSSPAHVGVVLSYATLLKDVPAGFFVAFCDQDDVWFPHKLERGLTALTTTQKPALYCSRQRLTDTKLRPISISPQLPPNPCFQMALTQNIATGCTIMLAPAAVSLLQGSFPPPNHILHDWWAYLVVTGADGTVITDNQPTLFYRQHDNNAVGAPALFTQRALAALRRGPWQFMSIFRDNLAYLGKQTYLSANNRHFLDALQRVLSQSGIIGRWHRWQMLQHSPKLRRYTWPEQIIFRLWFLLG</sequence>
<dbReference type="Proteomes" id="UP000018454">
    <property type="component" value="Unassembled WGS sequence"/>
</dbReference>
<name>F1YRP5_9PROT</name>
<accession>F1YRP5</accession>
<dbReference type="SUPFAM" id="SSF53448">
    <property type="entry name" value="Nucleotide-diphospho-sugar transferases"/>
    <property type="match status" value="1"/>
</dbReference>
<protein>
    <submittedName>
        <fullName evidence="5">Glycosyl Transferase Family Protein</fullName>
    </submittedName>
</protein>
<evidence type="ECO:0000259" key="4">
    <source>
        <dbReference type="Pfam" id="PF00535"/>
    </source>
</evidence>
<comment type="similarity">
    <text evidence="1">Belongs to the glycosyltransferase 2 family.</text>
</comment>
<dbReference type="InterPro" id="IPR050834">
    <property type="entry name" value="Glycosyltransf_2"/>
</dbReference>
<comment type="caution">
    <text evidence="5">The sequence shown here is derived from an EMBL/GenBank/DDBJ whole genome shotgun (WGS) entry which is preliminary data.</text>
</comment>